<dbReference type="AlphaFoldDB" id="A0A1Z4JEA2"/>
<protein>
    <submittedName>
        <fullName evidence="1">Uncharacterized protein</fullName>
    </submittedName>
</protein>
<evidence type="ECO:0000313" key="2">
    <source>
        <dbReference type="Proteomes" id="UP000217895"/>
    </source>
</evidence>
<organism evidence="1 2">
    <name type="scientific">Leptolyngbya boryana NIES-2135</name>
    <dbReference type="NCBI Taxonomy" id="1973484"/>
    <lineage>
        <taxon>Bacteria</taxon>
        <taxon>Bacillati</taxon>
        <taxon>Cyanobacteriota</taxon>
        <taxon>Cyanophyceae</taxon>
        <taxon>Leptolyngbyales</taxon>
        <taxon>Leptolyngbyaceae</taxon>
        <taxon>Leptolyngbya group</taxon>
        <taxon>Leptolyngbya</taxon>
    </lineage>
</organism>
<sequence length="433" mass="49261">MPDSPFLRNPYVPGKPVSPLLFIGRTGEIETAFDQILSRGHLAVWGGSGIGKTSFLNMIAAPQTWKFRGHDPTQAVVVLLSCLGVTPFTAENFWHEVFVILKDALANEPEIAAEVDKFIERRTASKDCLRSILRMIGDRNKFLLLLIDDYDVALRPTANYTEDDASDFLSDCRNLASHSKESDYFASIVTSLRRLNEAGIKLKPGESPWYNHYLFQPLKPFSETDAASLLGGLPLTPALRDGIRDIADGSPALLQVAGYLLFREFRAERIPDSDAFATEFQRATEHYFEDNWNQSNDTEQTLLMLLALTHLKGRLLKKRYDLGDTDVIFSQKERELRDLEERGVVVYQVQEGKKQYRFASSLMEWWVVKEIENSDEEALQARQRTFLNLMSRRQAETVTNAIRWLWQHKEEIPSILSWLGKVTSALPIGFIQG</sequence>
<gene>
    <name evidence="1" type="ORF">NIES2135_18040</name>
</gene>
<dbReference type="Gene3D" id="3.40.50.300">
    <property type="entry name" value="P-loop containing nucleotide triphosphate hydrolases"/>
    <property type="match status" value="1"/>
</dbReference>
<name>A0A1Z4JEA2_LEPBY</name>
<dbReference type="EMBL" id="AP018203">
    <property type="protein sequence ID" value="BAY54983.1"/>
    <property type="molecule type" value="Genomic_DNA"/>
</dbReference>
<proteinExistence type="predicted"/>
<dbReference type="SUPFAM" id="SSF52540">
    <property type="entry name" value="P-loop containing nucleoside triphosphate hydrolases"/>
    <property type="match status" value="1"/>
</dbReference>
<keyword evidence="2" id="KW-1185">Reference proteome</keyword>
<evidence type="ECO:0000313" key="1">
    <source>
        <dbReference type="EMBL" id="BAY54983.1"/>
    </source>
</evidence>
<accession>A0A1Z4JEA2</accession>
<reference evidence="1 2" key="1">
    <citation type="submission" date="2017-06" db="EMBL/GenBank/DDBJ databases">
        <title>Genome sequencing of cyanobaciteial culture collection at National Institute for Environmental Studies (NIES).</title>
        <authorList>
            <person name="Hirose Y."/>
            <person name="Shimura Y."/>
            <person name="Fujisawa T."/>
            <person name="Nakamura Y."/>
            <person name="Kawachi M."/>
        </authorList>
    </citation>
    <scope>NUCLEOTIDE SEQUENCE [LARGE SCALE GENOMIC DNA]</scope>
    <source>
        <strain evidence="1 2">NIES-2135</strain>
    </source>
</reference>
<dbReference type="InterPro" id="IPR027417">
    <property type="entry name" value="P-loop_NTPase"/>
</dbReference>
<dbReference type="Proteomes" id="UP000217895">
    <property type="component" value="Chromosome"/>
</dbReference>